<gene>
    <name evidence="2" type="ORF">BHQ10_001257</name>
</gene>
<evidence type="ECO:0000256" key="1">
    <source>
        <dbReference type="SAM" id="SignalP"/>
    </source>
</evidence>
<reference evidence="2 3" key="1">
    <citation type="journal article" date="2017" name="Biotechnol. Biofuels">
        <title>Differential beta-glucosidase expression as a function of carbon source availability in Talaromyces amestolkiae: a genomic and proteomic approach.</title>
        <authorList>
            <person name="de Eugenio L.I."/>
            <person name="Mendez-Liter J.A."/>
            <person name="Nieto-Dominguez M."/>
            <person name="Alonso L."/>
            <person name="Gil-Munoz J."/>
            <person name="Barriuso J."/>
            <person name="Prieto A."/>
            <person name="Martinez M.J."/>
        </authorList>
    </citation>
    <scope>NUCLEOTIDE SEQUENCE [LARGE SCALE GENOMIC DNA]</scope>
    <source>
        <strain evidence="2 3">CIB</strain>
    </source>
</reference>
<dbReference type="GeneID" id="63790474"/>
<accession>A0A364KNZ0</accession>
<protein>
    <submittedName>
        <fullName evidence="2">Uncharacterized protein</fullName>
    </submittedName>
</protein>
<dbReference type="Proteomes" id="UP000249363">
    <property type="component" value="Unassembled WGS sequence"/>
</dbReference>
<evidence type="ECO:0000313" key="3">
    <source>
        <dbReference type="Proteomes" id="UP000249363"/>
    </source>
</evidence>
<keyword evidence="1" id="KW-0732">Signal</keyword>
<name>A0A364KNZ0_TALAM</name>
<sequence>MKVFATLAAIVSVTTAQATLGYWKLYCGDSCSTGTLINQGNFITNVTTDCTSLGATYEYCYLEVPEEYQAIYHLSLSAGTACGLPTILGGGECTSAGSWDSYEMVYSA</sequence>
<evidence type="ECO:0000313" key="2">
    <source>
        <dbReference type="EMBL" id="RAO65245.1"/>
    </source>
</evidence>
<dbReference type="RefSeq" id="XP_040729762.1">
    <property type="nucleotide sequence ID" value="XM_040873273.1"/>
</dbReference>
<comment type="caution">
    <text evidence="2">The sequence shown here is derived from an EMBL/GenBank/DDBJ whole genome shotgun (WGS) entry which is preliminary data.</text>
</comment>
<organism evidence="2 3">
    <name type="scientific">Talaromyces amestolkiae</name>
    <dbReference type="NCBI Taxonomy" id="1196081"/>
    <lineage>
        <taxon>Eukaryota</taxon>
        <taxon>Fungi</taxon>
        <taxon>Dikarya</taxon>
        <taxon>Ascomycota</taxon>
        <taxon>Pezizomycotina</taxon>
        <taxon>Eurotiomycetes</taxon>
        <taxon>Eurotiomycetidae</taxon>
        <taxon>Eurotiales</taxon>
        <taxon>Trichocomaceae</taxon>
        <taxon>Talaromyces</taxon>
        <taxon>Talaromyces sect. Talaromyces</taxon>
    </lineage>
</organism>
<proteinExistence type="predicted"/>
<feature type="signal peptide" evidence="1">
    <location>
        <begin position="1"/>
        <end position="16"/>
    </location>
</feature>
<keyword evidence="3" id="KW-1185">Reference proteome</keyword>
<dbReference type="OrthoDB" id="5219036at2759"/>
<dbReference type="EMBL" id="MIKG01000001">
    <property type="protein sequence ID" value="RAO65245.1"/>
    <property type="molecule type" value="Genomic_DNA"/>
</dbReference>
<feature type="chain" id="PRO_5016991602" evidence="1">
    <location>
        <begin position="17"/>
        <end position="108"/>
    </location>
</feature>
<dbReference type="AlphaFoldDB" id="A0A364KNZ0"/>